<gene>
    <name evidence="1" type="ORF">ENSA5_07310</name>
</gene>
<protein>
    <recommendedName>
        <fullName evidence="3">Tetratricopeptide repeat protein</fullName>
    </recommendedName>
</protein>
<proteinExistence type="predicted"/>
<dbReference type="AlphaFoldDB" id="A0A2S9YHB8"/>
<dbReference type="OrthoDB" id="9931259at2"/>
<comment type="caution">
    <text evidence="1">The sequence shown here is derived from an EMBL/GenBank/DDBJ whole genome shotgun (WGS) entry which is preliminary data.</text>
</comment>
<keyword evidence="2" id="KW-1185">Reference proteome</keyword>
<dbReference type="InterPro" id="IPR011990">
    <property type="entry name" value="TPR-like_helical_dom_sf"/>
</dbReference>
<sequence>MSEFTDFADFADPRTVRAIAAARKAHAKATGKWVSYDQDDPAAEAEQLARDALAHLDAGRWDEASECAEAALNLAEANGEGPRWREFALLVEEAAETGRASQS</sequence>
<accession>A0A2S9YHB8</accession>
<dbReference type="Proteomes" id="UP000237968">
    <property type="component" value="Unassembled WGS sequence"/>
</dbReference>
<dbReference type="EMBL" id="PVNK01000037">
    <property type="protein sequence ID" value="PRQ04500.1"/>
    <property type="molecule type" value="Genomic_DNA"/>
</dbReference>
<reference evidence="1 2" key="1">
    <citation type="submission" date="2018-03" db="EMBL/GenBank/DDBJ databases">
        <title>Draft Genome Sequences of the Obligatory Marine Myxobacteria Enhygromyxa salina SWB005.</title>
        <authorList>
            <person name="Poehlein A."/>
            <person name="Moghaddam J.A."/>
            <person name="Harms H."/>
            <person name="Alanjari M."/>
            <person name="Koenig G.M."/>
            <person name="Daniel R."/>
            <person name="Schaeberle T.F."/>
        </authorList>
    </citation>
    <scope>NUCLEOTIDE SEQUENCE [LARGE SCALE GENOMIC DNA]</scope>
    <source>
        <strain evidence="1 2">SWB005</strain>
    </source>
</reference>
<name>A0A2S9YHB8_9BACT</name>
<evidence type="ECO:0000313" key="2">
    <source>
        <dbReference type="Proteomes" id="UP000237968"/>
    </source>
</evidence>
<organism evidence="1 2">
    <name type="scientific">Enhygromyxa salina</name>
    <dbReference type="NCBI Taxonomy" id="215803"/>
    <lineage>
        <taxon>Bacteria</taxon>
        <taxon>Pseudomonadati</taxon>
        <taxon>Myxococcota</taxon>
        <taxon>Polyangia</taxon>
        <taxon>Nannocystales</taxon>
        <taxon>Nannocystaceae</taxon>
        <taxon>Enhygromyxa</taxon>
    </lineage>
</organism>
<evidence type="ECO:0008006" key="3">
    <source>
        <dbReference type="Google" id="ProtNLM"/>
    </source>
</evidence>
<dbReference type="RefSeq" id="WP_106390180.1">
    <property type="nucleotide sequence ID" value="NZ_PVNK01000037.1"/>
</dbReference>
<evidence type="ECO:0000313" key="1">
    <source>
        <dbReference type="EMBL" id="PRQ04500.1"/>
    </source>
</evidence>
<dbReference type="SUPFAM" id="SSF48452">
    <property type="entry name" value="TPR-like"/>
    <property type="match status" value="1"/>
</dbReference>